<name>A0A433D176_9FUNG</name>
<protein>
    <recommendedName>
        <fullName evidence="8">K Homology domain-containing protein</fullName>
    </recommendedName>
</protein>
<dbReference type="Pfam" id="PF22952">
    <property type="entry name" value="KH_11"/>
    <property type="match status" value="1"/>
</dbReference>
<dbReference type="SUPFAM" id="SSF54791">
    <property type="entry name" value="Eukaryotic type KH-domain (KH-domain type I)"/>
    <property type="match status" value="6"/>
</dbReference>
<feature type="domain" description="K Homology" evidence="8">
    <location>
        <begin position="766"/>
        <end position="846"/>
    </location>
</feature>
<dbReference type="InterPro" id="IPR054548">
    <property type="entry name" value="SCP160-like_KH"/>
</dbReference>
<feature type="domain" description="K Homology" evidence="8">
    <location>
        <begin position="215"/>
        <end position="298"/>
    </location>
</feature>
<evidence type="ECO:0000256" key="7">
    <source>
        <dbReference type="SAM" id="MobiDB-lite"/>
    </source>
</evidence>
<evidence type="ECO:0000256" key="6">
    <source>
        <dbReference type="SAM" id="Coils"/>
    </source>
</evidence>
<evidence type="ECO:0000256" key="1">
    <source>
        <dbReference type="ARBA" id="ARBA00004496"/>
    </source>
</evidence>
<keyword evidence="10" id="KW-1185">Reference proteome</keyword>
<evidence type="ECO:0000259" key="8">
    <source>
        <dbReference type="SMART" id="SM00322"/>
    </source>
</evidence>
<feature type="non-terminal residue" evidence="9">
    <location>
        <position position="965"/>
    </location>
</feature>
<feature type="coiled-coil region" evidence="6">
    <location>
        <begin position="404"/>
        <end position="431"/>
    </location>
</feature>
<evidence type="ECO:0000256" key="2">
    <source>
        <dbReference type="ARBA" id="ARBA00022490"/>
    </source>
</evidence>
<comment type="subcellular location">
    <subcellularLocation>
        <location evidence="1">Cytoplasm</location>
    </subcellularLocation>
</comment>
<evidence type="ECO:0000313" key="10">
    <source>
        <dbReference type="Proteomes" id="UP000268093"/>
    </source>
</evidence>
<feature type="domain" description="K Homology" evidence="8">
    <location>
        <begin position="850"/>
        <end position="932"/>
    </location>
</feature>
<dbReference type="InterPro" id="IPR004087">
    <property type="entry name" value="KH_dom"/>
</dbReference>
<feature type="region of interest" description="Disordered" evidence="7">
    <location>
        <begin position="89"/>
        <end position="109"/>
    </location>
</feature>
<dbReference type="Gene3D" id="3.30.1370.10">
    <property type="entry name" value="K Homology domain, type 1"/>
    <property type="match status" value="6"/>
</dbReference>
<dbReference type="GO" id="GO:0003729">
    <property type="term" value="F:mRNA binding"/>
    <property type="evidence" value="ECO:0007669"/>
    <property type="project" value="TreeGrafter"/>
</dbReference>
<keyword evidence="4 5" id="KW-0694">RNA-binding</keyword>
<sequence>MSTLDQLANLPPSVQLARLHAQAEEQVDFPVDASNAGEGSSFSAAAVQSTSATPRRQALDLTSELAFPSLGGGSVPRVAPMWGSGATSRLREAPVGPVSAGPRPSSATGFNTAQVSKTGMVTEVLELPPAQQQKFVGTKNITADVVKTVKYKTETDINVSTSRAGTISFLIKGRVEDVARAKRELVIGLAVKLSSTSPPLTAPVSRLIFSKYSTNQTTVSYSIPSSVRRYVIGAKGSTLKAIEVQSATVIRMPPRPWEEVEPVVEDDGEEKDEMMDVSITGDPDGIKIAKAEIEKIVNVSLVEVGLFGMVANADFFMMIPFNLFYLLSTATRSQTSKRTIKLTHFDPQYYPFIAGANNKTIDQLAGETSTWIQMPLLFSLSEWHDGAPAPSDRSDSVIVISGEREGVQRARERIEEAYENARKALRTLSLMIPKRQHRYLVAYFMEVFETTELPPSTDPSEQVTIRGAEPQLIPALQIVMEKANSIHVETLDLATVHPEANPQAHARNMLKYLINRNRLRKVESDTGATVGHPLQLEKGVVLEFVSKNREEAEEARKQVFELAKTLTPSLFGIASVEPNLHRHVIGKRGQNINRIKDQYGVDIIVPDEADNSADILIVYEGKEGEPEPGNKKAREARSKQALDSVCAELVKLGQEASYFTTQTLAIPIKYHRTIIGAKGATLNDIVGGPEAPVSVKFGSSRTGAAERSATAEGRKEMEVSEDTVLIRGPTEEVNRVAAEIKKIFEEAKQNEGANVGPLPSSTQIVNSYTTEFNVPIAYSSHVIGKSGANINRLKEQLEVRIDIDGGKAEEGAPERPVRKGDSVKVLIQGSKKNVETAKERILDQVANLADQMTLNLNIPAQYHRSLIGLKGRYVKRLEEKYSVFIKFPRDHKEGEGNEADEPVERQRPDEVVLKGGKKGVEGAKGELLELLEWEKEHGNVITFTFAARHLPHVVGKAGSRVNEIK</sequence>
<dbReference type="Pfam" id="PF00013">
    <property type="entry name" value="KH_1"/>
    <property type="match status" value="5"/>
</dbReference>
<feature type="domain" description="K Homology" evidence="8">
    <location>
        <begin position="658"/>
        <end position="745"/>
    </location>
</feature>
<organism evidence="9 10">
    <name type="scientific">Jimgerdemannia flammicorona</name>
    <dbReference type="NCBI Taxonomy" id="994334"/>
    <lineage>
        <taxon>Eukaryota</taxon>
        <taxon>Fungi</taxon>
        <taxon>Fungi incertae sedis</taxon>
        <taxon>Mucoromycota</taxon>
        <taxon>Mucoromycotina</taxon>
        <taxon>Endogonomycetes</taxon>
        <taxon>Endogonales</taxon>
        <taxon>Endogonaceae</taxon>
        <taxon>Jimgerdemannia</taxon>
    </lineage>
</organism>
<keyword evidence="6" id="KW-0175">Coiled coil</keyword>
<evidence type="ECO:0000256" key="4">
    <source>
        <dbReference type="ARBA" id="ARBA00022884"/>
    </source>
</evidence>
<dbReference type="Pfam" id="PF24668">
    <property type="entry name" value="KH_Vigilin"/>
    <property type="match status" value="1"/>
</dbReference>
<feature type="domain" description="K Homology" evidence="8">
    <location>
        <begin position="336"/>
        <end position="419"/>
    </location>
</feature>
<dbReference type="OrthoDB" id="10027144at2759"/>
<feature type="region of interest" description="Disordered" evidence="7">
    <location>
        <begin position="697"/>
        <end position="716"/>
    </location>
</feature>
<comment type="caution">
    <text evidence="9">The sequence shown here is derived from an EMBL/GenBank/DDBJ whole genome shotgun (WGS) entry which is preliminary data.</text>
</comment>
<evidence type="ECO:0000313" key="9">
    <source>
        <dbReference type="EMBL" id="RUP44571.1"/>
    </source>
</evidence>
<keyword evidence="3" id="KW-0677">Repeat</keyword>
<keyword evidence="2" id="KW-0963">Cytoplasm</keyword>
<dbReference type="EMBL" id="RBNI01008716">
    <property type="protein sequence ID" value="RUP44571.1"/>
    <property type="molecule type" value="Genomic_DNA"/>
</dbReference>
<evidence type="ECO:0000256" key="3">
    <source>
        <dbReference type="ARBA" id="ARBA00022737"/>
    </source>
</evidence>
<dbReference type="SMART" id="SM00322">
    <property type="entry name" value="KH"/>
    <property type="match status" value="7"/>
</dbReference>
<gene>
    <name evidence="9" type="ORF">BC936DRAFT_149285</name>
</gene>
<dbReference type="Proteomes" id="UP000268093">
    <property type="component" value="Unassembled WGS sequence"/>
</dbReference>
<proteinExistence type="predicted"/>
<dbReference type="PANTHER" id="PTHR10627">
    <property type="entry name" value="SCP160"/>
    <property type="match status" value="1"/>
</dbReference>
<dbReference type="PROSITE" id="PS50084">
    <property type="entry name" value="KH_TYPE_1"/>
    <property type="match status" value="5"/>
</dbReference>
<dbReference type="InterPro" id="IPR057778">
    <property type="entry name" value="KH_Vigilin_N"/>
</dbReference>
<dbReference type="InterPro" id="IPR036612">
    <property type="entry name" value="KH_dom_type_1_sf"/>
</dbReference>
<evidence type="ECO:0000256" key="5">
    <source>
        <dbReference type="PROSITE-ProRule" id="PRU00117"/>
    </source>
</evidence>
<reference evidence="9 10" key="1">
    <citation type="journal article" date="2018" name="New Phytol.">
        <title>Phylogenomics of Endogonaceae and evolution of mycorrhizas within Mucoromycota.</title>
        <authorList>
            <person name="Chang Y."/>
            <person name="Desiro A."/>
            <person name="Na H."/>
            <person name="Sandor L."/>
            <person name="Lipzen A."/>
            <person name="Clum A."/>
            <person name="Barry K."/>
            <person name="Grigoriev I.V."/>
            <person name="Martin F.M."/>
            <person name="Stajich J.E."/>
            <person name="Smith M.E."/>
            <person name="Bonito G."/>
            <person name="Spatafora J.W."/>
        </authorList>
    </citation>
    <scope>NUCLEOTIDE SEQUENCE [LARGE SCALE GENOMIC DNA]</scope>
    <source>
        <strain evidence="9 10">GMNB39</strain>
    </source>
</reference>
<dbReference type="GO" id="GO:0005737">
    <property type="term" value="C:cytoplasm"/>
    <property type="evidence" value="ECO:0007669"/>
    <property type="project" value="TreeGrafter"/>
</dbReference>
<feature type="domain" description="K Homology" evidence="8">
    <location>
        <begin position="565"/>
        <end position="641"/>
    </location>
</feature>
<accession>A0A433D176</accession>
<dbReference type="InterPro" id="IPR004088">
    <property type="entry name" value="KH_dom_type_1"/>
</dbReference>
<dbReference type="PANTHER" id="PTHR10627:SF31">
    <property type="entry name" value="DODECA-SATELLITE-BINDING PROTEIN 1, ISOFORM A"/>
    <property type="match status" value="1"/>
</dbReference>
<dbReference type="AlphaFoldDB" id="A0A433D176"/>
<feature type="domain" description="K Homology" evidence="8">
    <location>
        <begin position="119"/>
        <end position="190"/>
    </location>
</feature>